<accession>A0A5C4VRE4</accession>
<dbReference type="SUPFAM" id="SSF100950">
    <property type="entry name" value="NagB/RpiA/CoA transferase-like"/>
    <property type="match status" value="1"/>
</dbReference>
<dbReference type="AlphaFoldDB" id="A0A5C4VRE4"/>
<protein>
    <submittedName>
        <fullName evidence="2">Uncharacterized protein</fullName>
    </submittedName>
</protein>
<dbReference type="Gene3D" id="3.40.1080.10">
    <property type="entry name" value="Glutaconate Coenzyme A-transferase"/>
    <property type="match status" value="1"/>
</dbReference>
<evidence type="ECO:0000313" key="2">
    <source>
        <dbReference type="EMBL" id="TNM38472.1"/>
    </source>
</evidence>
<dbReference type="InterPro" id="IPR004165">
    <property type="entry name" value="CoA_trans_fam_I"/>
</dbReference>
<keyword evidence="3" id="KW-1185">Reference proteome</keyword>
<gene>
    <name evidence="2" type="ORF">FHP29_14600</name>
</gene>
<proteinExistence type="predicted"/>
<comment type="caution">
    <text evidence="2">The sequence shown here is derived from an EMBL/GenBank/DDBJ whole genome shotgun (WGS) entry which is preliminary data.</text>
</comment>
<sequence>MAAQCPITGRPYYAVTPAAPDVVVIHAGRGDCHGNIALPAERQLSHSLDVILAQACDTVIVTVEEIVSPEVLRARPDLVEIPAFQVTAVVEAPQGAHPTSVLGYYPADDPGIQEYLDATSSGATAREVCGSTEDDYRKQRHSASWRSQAATGRTQGDA</sequence>
<reference evidence="2 3" key="1">
    <citation type="journal article" date="2016" name="Int. J. Syst. Evol. Microbiol.">
        <title>Nocardioides albidus sp. nov., an actinobacterium isolated from garden soil.</title>
        <authorList>
            <person name="Singh H."/>
            <person name="Du J."/>
            <person name="Trinh H."/>
            <person name="Won K."/>
            <person name="Yang J.E."/>
            <person name="Yin C."/>
            <person name="Kook M."/>
            <person name="Yi T.H."/>
        </authorList>
    </citation>
    <scope>NUCLEOTIDE SEQUENCE [LARGE SCALE GENOMIC DNA]</scope>
    <source>
        <strain evidence="2 3">CCTCC AB 2015297</strain>
    </source>
</reference>
<feature type="compositionally biased region" description="Polar residues" evidence="1">
    <location>
        <begin position="144"/>
        <end position="158"/>
    </location>
</feature>
<dbReference type="GO" id="GO:0008410">
    <property type="term" value="F:CoA-transferase activity"/>
    <property type="evidence" value="ECO:0007669"/>
    <property type="project" value="InterPro"/>
</dbReference>
<organism evidence="2 3">
    <name type="scientific">Nocardioides albidus</name>
    <dbReference type="NCBI Taxonomy" id="1517589"/>
    <lineage>
        <taxon>Bacteria</taxon>
        <taxon>Bacillati</taxon>
        <taxon>Actinomycetota</taxon>
        <taxon>Actinomycetes</taxon>
        <taxon>Propionibacteriales</taxon>
        <taxon>Nocardioidaceae</taxon>
        <taxon>Nocardioides</taxon>
    </lineage>
</organism>
<evidence type="ECO:0000313" key="3">
    <source>
        <dbReference type="Proteomes" id="UP000313231"/>
    </source>
</evidence>
<name>A0A5C4VRE4_9ACTN</name>
<dbReference type="EMBL" id="VDMP01000025">
    <property type="protein sequence ID" value="TNM38472.1"/>
    <property type="molecule type" value="Genomic_DNA"/>
</dbReference>
<dbReference type="InterPro" id="IPR037171">
    <property type="entry name" value="NagB/RpiA_transferase-like"/>
</dbReference>
<dbReference type="Pfam" id="PF01144">
    <property type="entry name" value="CoA_trans"/>
    <property type="match status" value="1"/>
</dbReference>
<feature type="region of interest" description="Disordered" evidence="1">
    <location>
        <begin position="126"/>
        <end position="158"/>
    </location>
</feature>
<dbReference type="Proteomes" id="UP000313231">
    <property type="component" value="Unassembled WGS sequence"/>
</dbReference>
<evidence type="ECO:0000256" key="1">
    <source>
        <dbReference type="SAM" id="MobiDB-lite"/>
    </source>
</evidence>